<sequence length="201" mass="20921">MATFNIKFFTQVFITLLVIMDPLGNVPIFLSLTSGSKTSSQKKLAFQAVLVAGGGIGVFALFGKQILDYLGVTIPALQGSGGLLLLLVALELLTGQASKPTALDEVSVALVPLGTPLIAGPGAIAAIIVFVKEIRGGGDVVALVAAILSVLVILWLSLRFSLQLIKILKESGIMLLTRVFGLLLAAIAVQLVAEAVQGFIR</sequence>
<evidence type="ECO:0000256" key="4">
    <source>
        <dbReference type="ARBA" id="ARBA00022692"/>
    </source>
</evidence>
<keyword evidence="4 7" id="KW-0812">Transmembrane</keyword>
<dbReference type="GO" id="GO:0005886">
    <property type="term" value="C:plasma membrane"/>
    <property type="evidence" value="ECO:0007669"/>
    <property type="project" value="UniProtKB-SubCell"/>
</dbReference>
<comment type="similarity">
    <text evidence="2 7">Belongs to the UPF0056 (MarC) family.</text>
</comment>
<dbReference type="NCBIfam" id="TIGR00427">
    <property type="entry name" value="NAAT family transporter"/>
    <property type="match status" value="1"/>
</dbReference>
<dbReference type="EMBL" id="FQUL01000020">
    <property type="protein sequence ID" value="SHE73580.1"/>
    <property type="molecule type" value="Genomic_DNA"/>
</dbReference>
<evidence type="ECO:0000256" key="7">
    <source>
        <dbReference type="RuleBase" id="RU362048"/>
    </source>
</evidence>
<dbReference type="InterPro" id="IPR002771">
    <property type="entry name" value="Multi_antbiot-R_MarC"/>
</dbReference>
<dbReference type="STRING" id="1121881.SAMN02745225_01463"/>
<keyword evidence="5 7" id="KW-1133">Transmembrane helix</keyword>
<evidence type="ECO:0000256" key="1">
    <source>
        <dbReference type="ARBA" id="ARBA00004651"/>
    </source>
</evidence>
<dbReference type="PANTHER" id="PTHR33508:SF1">
    <property type="entry name" value="UPF0056 MEMBRANE PROTEIN YHCE"/>
    <property type="match status" value="1"/>
</dbReference>
<dbReference type="RefSeq" id="WP_072790666.1">
    <property type="nucleotide sequence ID" value="NZ_FQUL01000020.1"/>
</dbReference>
<reference evidence="9" key="1">
    <citation type="submission" date="2016-11" db="EMBL/GenBank/DDBJ databases">
        <authorList>
            <person name="Varghese N."/>
            <person name="Submissions S."/>
        </authorList>
    </citation>
    <scope>NUCLEOTIDE SEQUENCE [LARGE SCALE GENOMIC DNA]</scope>
    <source>
        <strain evidence="9">DSM 19514</strain>
    </source>
</reference>
<evidence type="ECO:0000313" key="9">
    <source>
        <dbReference type="Proteomes" id="UP000184295"/>
    </source>
</evidence>
<dbReference type="OrthoDB" id="21094at2"/>
<dbReference type="PANTHER" id="PTHR33508">
    <property type="entry name" value="UPF0056 MEMBRANE PROTEIN YHCE"/>
    <property type="match status" value="1"/>
</dbReference>
<evidence type="ECO:0000256" key="5">
    <source>
        <dbReference type="ARBA" id="ARBA00022989"/>
    </source>
</evidence>
<organism evidence="8 9">
    <name type="scientific">Ferrithrix thermotolerans DSM 19514</name>
    <dbReference type="NCBI Taxonomy" id="1121881"/>
    <lineage>
        <taxon>Bacteria</taxon>
        <taxon>Bacillati</taxon>
        <taxon>Actinomycetota</taxon>
        <taxon>Acidimicrobiia</taxon>
        <taxon>Acidimicrobiales</taxon>
        <taxon>Acidimicrobiaceae</taxon>
        <taxon>Ferrithrix</taxon>
    </lineage>
</organism>
<feature type="transmembrane region" description="Helical" evidence="7">
    <location>
        <begin position="179"/>
        <end position="200"/>
    </location>
</feature>
<feature type="transmembrane region" description="Helical" evidence="7">
    <location>
        <begin position="44"/>
        <end position="63"/>
    </location>
</feature>
<feature type="transmembrane region" description="Helical" evidence="7">
    <location>
        <begin position="12"/>
        <end position="32"/>
    </location>
</feature>
<evidence type="ECO:0000256" key="3">
    <source>
        <dbReference type="ARBA" id="ARBA00022475"/>
    </source>
</evidence>
<dbReference type="Pfam" id="PF01914">
    <property type="entry name" value="MarC"/>
    <property type="match status" value="1"/>
</dbReference>
<proteinExistence type="inferred from homology"/>
<evidence type="ECO:0000313" key="8">
    <source>
        <dbReference type="EMBL" id="SHE73580.1"/>
    </source>
</evidence>
<evidence type="ECO:0000256" key="6">
    <source>
        <dbReference type="ARBA" id="ARBA00023136"/>
    </source>
</evidence>
<name>A0A1M4VXG9_9ACTN</name>
<dbReference type="AlphaFoldDB" id="A0A1M4VXG9"/>
<dbReference type="Proteomes" id="UP000184295">
    <property type="component" value="Unassembled WGS sequence"/>
</dbReference>
<keyword evidence="6 7" id="KW-0472">Membrane</keyword>
<feature type="transmembrane region" description="Helical" evidence="7">
    <location>
        <begin position="106"/>
        <end position="128"/>
    </location>
</feature>
<keyword evidence="9" id="KW-1185">Reference proteome</keyword>
<comment type="subcellular location">
    <subcellularLocation>
        <location evidence="1 7">Cell membrane</location>
        <topology evidence="1 7">Multi-pass membrane protein</topology>
    </subcellularLocation>
</comment>
<keyword evidence="3" id="KW-1003">Cell membrane</keyword>
<protein>
    <recommendedName>
        <fullName evidence="7">UPF0056 membrane protein</fullName>
    </recommendedName>
</protein>
<gene>
    <name evidence="8" type="ORF">SAMN02745225_01463</name>
</gene>
<feature type="transmembrane region" description="Helical" evidence="7">
    <location>
        <begin position="69"/>
        <end position="94"/>
    </location>
</feature>
<accession>A0A1M4VXG9</accession>
<evidence type="ECO:0000256" key="2">
    <source>
        <dbReference type="ARBA" id="ARBA00009784"/>
    </source>
</evidence>
<feature type="transmembrane region" description="Helical" evidence="7">
    <location>
        <begin position="140"/>
        <end position="158"/>
    </location>
</feature>